<gene>
    <name evidence="11" type="ORF">EC604_00620</name>
</gene>
<dbReference type="Gene3D" id="3.30.559.10">
    <property type="entry name" value="Chloramphenicol acetyltransferase-like domain"/>
    <property type="match status" value="4"/>
</dbReference>
<accession>A0A5M9WK69</accession>
<sequence length="4507" mass="513598">MPDPLKTSYKDYVIDQMAQSRNSSIMEYWREELLDYRKYSFTEQTEQSEIYHGNSVANSSVTLLPSELYAQLKEAARNQRVTVKSLCLSAFVTSLYMLSYEDDILIGLVENGRPVHEDGARILGCFLNTVPLRTQFESLVNWGDITQDVYRKQAEIKKYGRLSLVQILNAIGEQSSRENPLFDIAFNYIDFHVYETLKQGTFEFKSYSYEKTNTLLDFSISVTLGELSVKMVSSYPAAFTDRLLEVYLRVLDCLLTKPEQKIDTADIITEEEHKLLETYNDTTAEYPHEATVVELFEQQVIQQSERTAIVMGEEKLSYREFGKRVDQFAIQLLESGVEPGQNIGLISRRSIEMITAIFGILKAGCTYVPLDPEFPTERIRTMLADSDVAVLIAEKDLFISGYEGKQIDLIHQEQLHSDCERQAADMFMKCHRSAEDVAYIMYTSGSTGKPKGVQTTHRNIVKTVINNGFMDIHETDRMLQLSNYAFDGSTYEIFGALLNGATLVLIPKEKVLNVSELADTLEHERITSAFMTAVLFNAVVEWDVQCLKHVRRLFFGGEAGSKKHVEKALQVLGNDRIANGYGPTETTVFAATYLVNQQLLHYNTVPIGRPVHNTQAHVMNRKGQLQPVGVPGELYISGAGLASGYQHQAELTEESFVVGSSGKRMYKTGDLVRWLPDGNLEYMGRLDQQVKIRGNRIELGEIESRLSRIESIKDAVVMTEKDEHGHAYLCAYIVPSDNKTPVLHWKKELRQALPEYMVPNAFVTLESFPMTLNGKLDRKALPKPTRRQTNHFVAPANVFEEKLAHIWEEILDIQSVGVEEHFFEIGGHSLKAMMLVARVQKETGVKVSLQDVFIMPTIREMAMWIMTARSTDQPDEELVPASYRDTYPASSIQQRMYIVQQMENAAVSYNMPFLLRLNGKLDVNALEKSMQMLIQRHETLRTSFELHHGELRQRIHRADQISLESLRVEEAALAGTEEAAIQSFAEQFIRPFDLGEAPLFRRGLLRMNEETHVLLLDLHHIISDARSIEILISDWVRLYQGQTLSDMGVQYKDYAVWEQEKYLQQEAYSISQDYWLSLYQAEVPVLEIPTDHLRSPIRRFEGSRVNVTLDPALVSQLKEAAKTNQQTLFMLMMASYQILLSKYSAAEDVIVGTPFTCRDTIQHERMVGMFANTLALRSEPKAELSVSVYLEKMREITLAAYQFGRYPLEDLIDRLSLPFDSSRHPLFDTMFMLQDQVPAEKHISGLEVQYAEWDHHTSKFDMTWVCTYSKDDMTLSVEYRTDLWESHTIKQMLKHYVHLLEQIVAFPELKIGELELVTESDMAQIEVWNNSAADYPQDASVAELFEQQVELGSENTAVEMDGYRITYGELNERVNRLARYLISQDVQAGQRVGLIMERSIEVIVAILAIVKSGGAYVPIDPSFPADRKTFMLKDSGARWLIADHPDQIPHYEGEVLIFNENVWAQESNRNPVLDRNHMNNSGDDRSPGPEDPLYVMYTSGSTGTPKGVITTHRNVIKTVIHNGYVDITPEDRLLQISNYAFDGSTFDIYGALLHGAGLVLLKREEVLDGNVLAKAIREQHITIAFMTTALFNTLVDLDPACLNKTRKILFGGEKVSGTHVKKVVDLLGKHRLIHVYGPTETTVFATFYSIVSGEYIPIGQPTNNTKVYVLNQEGKQLPVGIPGELHIGGPGLAQGYLGQPELTRDKFIISPFVPGERLYRTGDWVKWLPDGNLEFIDRIDQQVKIRGNRIELGEIEGRLRKLSGIHEAIVMADRDDQGHSYLCAYIVLQDGEAKQSFQELVTMWKQELKQQMPEYMVPTVFSILNEIPLTSNGKIDRKKLPKPTIVRGQQYVPAENPVQQSLIEIWESVLGIKKIGIQDHFFELGGHSLKAMLLIGKIHQELEVRLTLLDVFQTPILRDMAGWIQKAARNQYKAINPAPVMQSYPVTSVQKQIYYAQQYETSGTSYNMPMLFEISGALDTARLEACFRRLIARHEILRTSFVMEKSELVQRIHSIEEVEWKLERWTMDSLESSIKELDGTETYPMSGVMSTFVKPFDLAEAPLIRASVIGIDKERYVLALDTHHIVSDGVSTQLIYDELFDLYQVRELDPIRVHYKDYVMWKQNQQTSSTYEEAQQFWLDQYSEFESSAELPMDRARPAIRSYRGESYTFGLPSKKVQELKRTAAGYGATPFILLLSVYGLMLSKYTGEEDITVGVPIAGREHVDVEPIVGMFVNTLPLKLNPASDLTVGDYIQHVKKYMLAVNERGICSLSDLLDKLHFSFQPNRNPLFDTLFVLQDMTLPVKTLQDISVRKMDWHGQQAKFDMSWVWHEDGDELVAEVEYSSDLWDRVTIEQMTRHYVHLLEQLLNSMDTKLRELELLTPSEKKYFRELNKTDAEYPRDWTVTDAFEFMVSEQPEHEALLYGTEMVTYGELNERVNRMAALLKRRGIKSGDCVGLLTHRKPEMIIAILAILKAGGTYVPLDPQFPEERLTYILRDSGAQWLIMEQDLALDSYTGTIIPLLEPQVYAEGSSIYTSISYSAEQPVYIMYTSGSTGMPKGVVTSHRNVVKTCINNGFVEIGREDRMLQLSNYAFDGATYEIFGALLNGATLVLMPNQHVYDVSYLTRTLRQERITSLFMTTSLFNTVVDYDVHSLRGMRKLFIGGEAASVKHVIKALDVLGEHRIVNGYGPTETTVFAATYPIDERVRKTGRVPIGRAIHNTRLYVLNTWGQPQPVGVPGELYIGGEGLAAGYLDQPELTEERFLTRHVEGEDRVYRTGDLVRWLKDGTIEYLGRLDQQVKIRGNRIELAEIEDRILALQEVNETVVTAHRDDQGHSMLVAYVVIDSASVLAQHEMKNEHQAENWRKILKETLPEYMIPSVFVVLSSLPLTRNGKLDRKALPKPDIARSSSHYVAPSTHTEKELAQLWTEVLDHTQVGLHDHFFEVGGHSLKAMVLIAKVQEKWGIKLSMPDLFDAPTLKQMATSIDQGDKQNHARIPRVNKQEDYPVSSAQKRLYLVEQFEDTGTSYNMPMVLKINGKPDVIRLELALKGLIRRHESLRTSFRMVDGELRQLIHELKDMDWKLEHSAEPETFAVLERDEQIARYIGTFVRPFDLGCAPLMRAGLCALSDREYVLVMDMHHIVSDGVTTGILYQDLIQLYQGHFLDEMTVQYKDYTVWMNEQKKKSSYLTSEDYWLKRYEKDVTVLDILTEGRRPSRRQFTGSSHTFELSTELSSAVKQLAQQTDATLFMVMLAAYNVLLSKYTGEKDIVVGIPFAGRTHTDISSVTGMFVNTLALRQELCGDLPIREWIGHVRRNTLLAYEHGVYPLNELIEKLQIARDPERNPLFDTMFVLQDAKPRTVELQELQIEPLDWTSNTSKFDMTWVVHENQESLKLTIEYATDLYEHSQMENMALHYEHVIRQMSSSPDILLDEIRLITDLEEQKILGQFNDTYAEYPRDQTISQLFEIQTSLRPNQTALDFYGETLTYQELYRKACQLATYLEQSGLRRGDAVGLLADRSIDMIVSILGILQAGGVYVPLDPSHPPERMIYMLEQCHANMLVAPTERPLPGFKGFVVPLEESSRTLLEQNILSVQYEGSSSTLPDEANTPAYIMYTSGSTGLPKGVVTTHRNVIKTAMNNGFIDIREQDRMLQLSNYAFDGSTYEIFGALLNGATLVLISREDMLDISKLSSIMKGQRITSAFVTSVLFNALVDHDVTSLQYVHRLFVGGEALSKSHVMQAHQYLGDDRIANGYGPTETTVFATTYNVGPNLTELSSVPIGRPIHNTKAYVLNAQGQLLPVGVAGELYISGEGVAEKYVGDAELTQNRFLEDPFCPGERMYRTGDRVRWMPDGCIEFLTRIDHQVKIRGHRIEPGEIESKLIQHSDVQEVVVVPRQDNTGHYLCAYIVSAEGFQEQELRKYVQQSLPEYMVPSYFVPIAKLPVTRNGKLDRGALPAPDLNSIKGDYRAPVTQEEQILAQVWSEVLGVERVGIDDNYFVLGGDSIKSIQIASRLTRYQVRLQVKYLMLYPTIAECAEFLEPMEMRKEQLDIIEGDIPLTPIQQWFFAQGYSNLNHWNQSMMLYNPEGWDANAVKEVFYKLYEHHDALRIRFDIQPDGVVQRVSSIDKDKDFPVEIHEVETHWDDAHLERIATAIQSRVNLEHDLIRLGVFRTPEGDHLLIAIHHLIIDGVSWRILLEDFHCMYQAILLGDKTVKLPEKTDSYAFWSRELQNIATAEEVKRQQAYWHKLNQEALQLCDHRDKPGLLKQSKTVTMELEPYRTRQLLTEVHRAYHTEVMDILLTALSMTYAKDVVIDLEGHGREGILDHVDTTRTVGWFTTIYPVLLRTAHEELNEALRHTKEMLRGIPGKGSGYSILKYLTTGFTFEGGTYNPDIVFNYLGQFGGDSQGESFAVSSMPMGELISPLNRMSHFEEWNCVVDQGKFQLILRYDPSRIDEREAMEQVARYGSNLERLIVHCMTREAEEFTPSDFSDTDLTLDELDDITDIIDKL</sequence>
<keyword evidence="8" id="KW-0511">Multifunctional enzyme</keyword>
<feature type="domain" description="Carrier" evidence="10">
    <location>
        <begin position="2914"/>
        <end position="2989"/>
    </location>
</feature>
<feature type="domain" description="Carrier" evidence="10">
    <location>
        <begin position="794"/>
        <end position="869"/>
    </location>
</feature>
<dbReference type="CDD" id="cd19534">
    <property type="entry name" value="E_NRPS"/>
    <property type="match status" value="1"/>
</dbReference>
<dbReference type="InterPro" id="IPR036736">
    <property type="entry name" value="ACP-like_sf"/>
</dbReference>
<dbReference type="SMART" id="SM00823">
    <property type="entry name" value="PKS_PP"/>
    <property type="match status" value="4"/>
</dbReference>
<dbReference type="Pfam" id="PF13193">
    <property type="entry name" value="AMP-binding_C"/>
    <property type="match status" value="4"/>
</dbReference>
<feature type="compositionally biased region" description="Basic and acidic residues" evidence="9">
    <location>
        <begin position="1472"/>
        <end position="1488"/>
    </location>
</feature>
<dbReference type="Pfam" id="PF00501">
    <property type="entry name" value="AMP-binding"/>
    <property type="match status" value="4"/>
</dbReference>
<dbReference type="GO" id="GO:0016874">
    <property type="term" value="F:ligase activity"/>
    <property type="evidence" value="ECO:0007669"/>
    <property type="project" value="UniProtKB-KW"/>
</dbReference>
<dbReference type="InterPro" id="IPR010060">
    <property type="entry name" value="NRPS_synth"/>
</dbReference>
<feature type="domain" description="Carrier" evidence="10">
    <location>
        <begin position="3967"/>
        <end position="4041"/>
    </location>
</feature>
<evidence type="ECO:0000256" key="6">
    <source>
        <dbReference type="ARBA" id="ARBA00022737"/>
    </source>
</evidence>
<dbReference type="GO" id="GO:0044550">
    <property type="term" value="P:secondary metabolite biosynthetic process"/>
    <property type="evidence" value="ECO:0007669"/>
    <property type="project" value="UniProtKB-ARBA"/>
</dbReference>
<evidence type="ECO:0000313" key="12">
    <source>
        <dbReference type="Proteomes" id="UP000323664"/>
    </source>
</evidence>
<comment type="caution">
    <text evidence="11">The sequence shown here is derived from an EMBL/GenBank/DDBJ whole genome shotgun (WGS) entry which is preliminary data.</text>
</comment>
<evidence type="ECO:0000256" key="4">
    <source>
        <dbReference type="ARBA" id="ARBA00022553"/>
    </source>
</evidence>
<dbReference type="GO" id="GO:0031177">
    <property type="term" value="F:phosphopantetheine binding"/>
    <property type="evidence" value="ECO:0007669"/>
    <property type="project" value="InterPro"/>
</dbReference>
<dbReference type="GO" id="GO:0008610">
    <property type="term" value="P:lipid biosynthetic process"/>
    <property type="evidence" value="ECO:0007669"/>
    <property type="project" value="UniProtKB-ARBA"/>
</dbReference>
<dbReference type="CDD" id="cd19531">
    <property type="entry name" value="LCL_NRPS-like"/>
    <property type="match status" value="3"/>
</dbReference>
<dbReference type="Gene3D" id="3.40.50.980">
    <property type="match status" value="8"/>
</dbReference>
<dbReference type="FunFam" id="2.30.38.10:FF:000001">
    <property type="entry name" value="Non-ribosomal peptide synthetase PvdI"/>
    <property type="match status" value="3"/>
</dbReference>
<evidence type="ECO:0000256" key="2">
    <source>
        <dbReference type="ARBA" id="ARBA00006432"/>
    </source>
</evidence>
<dbReference type="InterPro" id="IPR020806">
    <property type="entry name" value="PKS_PP-bd"/>
</dbReference>
<comment type="cofactor">
    <cofactor evidence="1">
        <name>pantetheine 4'-phosphate</name>
        <dbReference type="ChEBI" id="CHEBI:47942"/>
    </cofactor>
</comment>
<dbReference type="SUPFAM" id="SSF52777">
    <property type="entry name" value="CoA-dependent acyltransferases"/>
    <property type="match status" value="9"/>
</dbReference>
<dbReference type="OrthoDB" id="9765680at2"/>
<evidence type="ECO:0000256" key="9">
    <source>
        <dbReference type="SAM" id="MobiDB-lite"/>
    </source>
</evidence>
<evidence type="ECO:0000256" key="3">
    <source>
        <dbReference type="ARBA" id="ARBA00022450"/>
    </source>
</evidence>
<keyword evidence="5" id="KW-0436">Ligase</keyword>
<dbReference type="PROSITE" id="PS50075">
    <property type="entry name" value="CARRIER"/>
    <property type="match status" value="4"/>
</dbReference>
<dbReference type="InterPro" id="IPR001242">
    <property type="entry name" value="Condensation_dom"/>
</dbReference>
<dbReference type="SUPFAM" id="SSF47336">
    <property type="entry name" value="ACP-like"/>
    <property type="match status" value="4"/>
</dbReference>
<evidence type="ECO:0000259" key="10">
    <source>
        <dbReference type="PROSITE" id="PS50075"/>
    </source>
</evidence>
<organism evidence="11 12">
    <name type="scientific">Paenibacillus amylolyticus</name>
    <dbReference type="NCBI Taxonomy" id="1451"/>
    <lineage>
        <taxon>Bacteria</taxon>
        <taxon>Bacillati</taxon>
        <taxon>Bacillota</taxon>
        <taxon>Bacilli</taxon>
        <taxon>Bacillales</taxon>
        <taxon>Paenibacillaceae</taxon>
        <taxon>Paenibacillus</taxon>
    </lineage>
</organism>
<keyword evidence="3" id="KW-0596">Phosphopantetheine</keyword>
<dbReference type="InterPro" id="IPR000873">
    <property type="entry name" value="AMP-dep_synth/lig_dom"/>
</dbReference>
<dbReference type="Pfam" id="PF00550">
    <property type="entry name" value="PP-binding"/>
    <property type="match status" value="4"/>
</dbReference>
<reference evidence="11 12" key="1">
    <citation type="journal article" date="2019" name="J. Ind. Microbiol. Biotechnol.">
        <title>Paenibacillus amylolyticus 27C64 has a diverse set of carbohydrate-active enzymes and complete pectin deconstruction system.</title>
        <authorList>
            <person name="Keggi C."/>
            <person name="Doran-Peterson J."/>
        </authorList>
    </citation>
    <scope>NUCLEOTIDE SEQUENCE [LARGE SCALE GENOMIC DNA]</scope>
    <source>
        <strain evidence="11 12">27C64</strain>
    </source>
</reference>
<dbReference type="PANTHER" id="PTHR45527:SF1">
    <property type="entry name" value="FATTY ACID SYNTHASE"/>
    <property type="match status" value="1"/>
</dbReference>
<dbReference type="InterPro" id="IPR006162">
    <property type="entry name" value="Ppantetheine_attach_site"/>
</dbReference>
<dbReference type="Gene3D" id="1.10.1200.10">
    <property type="entry name" value="ACP-like"/>
    <property type="match status" value="4"/>
</dbReference>
<dbReference type="InterPro" id="IPR045851">
    <property type="entry name" value="AMP-bd_C_sf"/>
</dbReference>
<dbReference type="NCBIfam" id="NF003417">
    <property type="entry name" value="PRK04813.1"/>
    <property type="match status" value="4"/>
</dbReference>
<dbReference type="NCBIfam" id="TIGR01720">
    <property type="entry name" value="NRPS-para261"/>
    <property type="match status" value="1"/>
</dbReference>
<dbReference type="GO" id="GO:0005829">
    <property type="term" value="C:cytosol"/>
    <property type="evidence" value="ECO:0007669"/>
    <property type="project" value="TreeGrafter"/>
</dbReference>
<dbReference type="RefSeq" id="WP_151458027.1">
    <property type="nucleotide sequence ID" value="NZ_RIAS01000001.1"/>
</dbReference>
<evidence type="ECO:0000256" key="1">
    <source>
        <dbReference type="ARBA" id="ARBA00001957"/>
    </source>
</evidence>
<dbReference type="GO" id="GO:0017000">
    <property type="term" value="P:antibiotic biosynthetic process"/>
    <property type="evidence" value="ECO:0007669"/>
    <property type="project" value="UniProtKB-KW"/>
</dbReference>
<dbReference type="PANTHER" id="PTHR45527">
    <property type="entry name" value="NONRIBOSOMAL PEPTIDE SYNTHETASE"/>
    <property type="match status" value="1"/>
</dbReference>
<dbReference type="InterPro" id="IPR020845">
    <property type="entry name" value="AMP-binding_CS"/>
</dbReference>
<keyword evidence="4" id="KW-0597">Phosphoprotein</keyword>
<dbReference type="FunFam" id="3.40.50.12780:FF:000012">
    <property type="entry name" value="Non-ribosomal peptide synthetase"/>
    <property type="match status" value="3"/>
</dbReference>
<dbReference type="PROSITE" id="PS00455">
    <property type="entry name" value="AMP_BINDING"/>
    <property type="match status" value="4"/>
</dbReference>
<dbReference type="FunFam" id="3.40.50.980:FF:000001">
    <property type="entry name" value="Non-ribosomal peptide synthetase"/>
    <property type="match status" value="4"/>
</dbReference>
<dbReference type="Gene3D" id="3.30.300.30">
    <property type="match status" value="4"/>
</dbReference>
<keyword evidence="7" id="KW-0045">Antibiotic biosynthesis</keyword>
<evidence type="ECO:0000313" key="11">
    <source>
        <dbReference type="EMBL" id="KAA8782349.1"/>
    </source>
</evidence>
<feature type="domain" description="Carrier" evidence="10">
    <location>
        <begin position="1853"/>
        <end position="1928"/>
    </location>
</feature>
<dbReference type="SUPFAM" id="SSF56801">
    <property type="entry name" value="Acetyl-CoA synthetase-like"/>
    <property type="match status" value="4"/>
</dbReference>
<dbReference type="InterPro" id="IPR009081">
    <property type="entry name" value="PP-bd_ACP"/>
</dbReference>
<dbReference type="FunFam" id="3.30.300.30:FF:000010">
    <property type="entry name" value="Enterobactin synthetase component F"/>
    <property type="match status" value="4"/>
</dbReference>
<protein>
    <submittedName>
        <fullName evidence="11">Amino acid adenylation domain-containing protein</fullName>
    </submittedName>
</protein>
<comment type="similarity">
    <text evidence="2">Belongs to the ATP-dependent AMP-binding enzyme family.</text>
</comment>
<dbReference type="EMBL" id="RIAS01000001">
    <property type="protein sequence ID" value="KAA8782349.1"/>
    <property type="molecule type" value="Genomic_DNA"/>
</dbReference>
<evidence type="ECO:0000256" key="7">
    <source>
        <dbReference type="ARBA" id="ARBA00023194"/>
    </source>
</evidence>
<dbReference type="Proteomes" id="UP000323664">
    <property type="component" value="Unassembled WGS sequence"/>
</dbReference>
<dbReference type="Pfam" id="PF00668">
    <property type="entry name" value="Condensation"/>
    <property type="match status" value="5"/>
</dbReference>
<dbReference type="Gene3D" id="3.30.559.30">
    <property type="entry name" value="Nonribosomal peptide synthetase, condensation domain"/>
    <property type="match status" value="5"/>
</dbReference>
<feature type="region of interest" description="Disordered" evidence="9">
    <location>
        <begin position="1470"/>
        <end position="1492"/>
    </location>
</feature>
<evidence type="ECO:0000256" key="5">
    <source>
        <dbReference type="ARBA" id="ARBA00022598"/>
    </source>
</evidence>
<dbReference type="InterPro" id="IPR023213">
    <property type="entry name" value="CAT-like_dom_sf"/>
</dbReference>
<dbReference type="InterPro" id="IPR010071">
    <property type="entry name" value="AA_adenyl_dom"/>
</dbReference>
<name>A0A5M9WK69_PAEAM</name>
<dbReference type="PROSITE" id="PS00012">
    <property type="entry name" value="PHOSPHOPANTETHEINE"/>
    <property type="match status" value="2"/>
</dbReference>
<dbReference type="FunFam" id="1.10.1200.10:FF:000005">
    <property type="entry name" value="Nonribosomal peptide synthetase 1"/>
    <property type="match status" value="4"/>
</dbReference>
<proteinExistence type="inferred from homology"/>
<dbReference type="CDD" id="cd12117">
    <property type="entry name" value="A_NRPS_Srf_like"/>
    <property type="match status" value="4"/>
</dbReference>
<dbReference type="Gene3D" id="2.30.38.10">
    <property type="entry name" value="Luciferase, Domain 3"/>
    <property type="match status" value="4"/>
</dbReference>
<dbReference type="GO" id="GO:0043041">
    <property type="term" value="P:amino acid activation for nonribosomal peptide biosynthetic process"/>
    <property type="evidence" value="ECO:0007669"/>
    <property type="project" value="TreeGrafter"/>
</dbReference>
<keyword evidence="6" id="KW-0677">Repeat</keyword>
<dbReference type="InterPro" id="IPR025110">
    <property type="entry name" value="AMP-bd_C"/>
</dbReference>
<evidence type="ECO:0000256" key="8">
    <source>
        <dbReference type="ARBA" id="ARBA00023268"/>
    </source>
</evidence>
<dbReference type="NCBIfam" id="TIGR01733">
    <property type="entry name" value="AA-adenyl-dom"/>
    <property type="match status" value="4"/>
</dbReference>